<dbReference type="AlphaFoldDB" id="A0ABD3AXW2"/>
<proteinExistence type="predicted"/>
<evidence type="ECO:0000313" key="3">
    <source>
        <dbReference type="Proteomes" id="UP001630127"/>
    </source>
</evidence>
<sequence length="195" mass="21702">MWSEMRKENGGKATLGKEIGDRGRRRDKGRRLGIHGNGGNCIGGSGWHIGGGSTIMVVAVRVGVRVGGKKSCVVALGANIHKFILQLVQCTAAISMIRPSLDLYAVYWYAHVKGSSVDNRHLEEKPFSSYAMHSCSFDGNKEKCIKNEKFRIVELLTNVVTLKFEEMPTNYCLTRAQEVVQQLIHSPMIMLLFVY</sequence>
<feature type="region of interest" description="Disordered" evidence="1">
    <location>
        <begin position="1"/>
        <end position="30"/>
    </location>
</feature>
<accession>A0ABD3AXW2</accession>
<organism evidence="2 3">
    <name type="scientific">Cinchona calisaya</name>
    <dbReference type="NCBI Taxonomy" id="153742"/>
    <lineage>
        <taxon>Eukaryota</taxon>
        <taxon>Viridiplantae</taxon>
        <taxon>Streptophyta</taxon>
        <taxon>Embryophyta</taxon>
        <taxon>Tracheophyta</taxon>
        <taxon>Spermatophyta</taxon>
        <taxon>Magnoliopsida</taxon>
        <taxon>eudicotyledons</taxon>
        <taxon>Gunneridae</taxon>
        <taxon>Pentapetalae</taxon>
        <taxon>asterids</taxon>
        <taxon>lamiids</taxon>
        <taxon>Gentianales</taxon>
        <taxon>Rubiaceae</taxon>
        <taxon>Cinchonoideae</taxon>
        <taxon>Cinchoneae</taxon>
        <taxon>Cinchona</taxon>
    </lineage>
</organism>
<dbReference type="Proteomes" id="UP001630127">
    <property type="component" value="Unassembled WGS sequence"/>
</dbReference>
<comment type="caution">
    <text evidence="2">The sequence shown here is derived from an EMBL/GenBank/DDBJ whole genome shotgun (WGS) entry which is preliminary data.</text>
</comment>
<feature type="compositionally biased region" description="Basic and acidic residues" evidence="1">
    <location>
        <begin position="1"/>
        <end position="10"/>
    </location>
</feature>
<reference evidence="2 3" key="1">
    <citation type="submission" date="2024-11" db="EMBL/GenBank/DDBJ databases">
        <title>A near-complete genome assembly of Cinchona calisaya.</title>
        <authorList>
            <person name="Lian D.C."/>
            <person name="Zhao X.W."/>
            <person name="Wei L."/>
        </authorList>
    </citation>
    <scope>NUCLEOTIDE SEQUENCE [LARGE SCALE GENOMIC DNA]</scope>
    <source>
        <tissue evidence="2">Nenye</tissue>
    </source>
</reference>
<keyword evidence="3" id="KW-1185">Reference proteome</keyword>
<evidence type="ECO:0000313" key="2">
    <source>
        <dbReference type="EMBL" id="KAL3535955.1"/>
    </source>
</evidence>
<name>A0ABD3AXW2_9GENT</name>
<evidence type="ECO:0000256" key="1">
    <source>
        <dbReference type="SAM" id="MobiDB-lite"/>
    </source>
</evidence>
<dbReference type="EMBL" id="JBJUIK010000002">
    <property type="protein sequence ID" value="KAL3535955.1"/>
    <property type="molecule type" value="Genomic_DNA"/>
</dbReference>
<gene>
    <name evidence="2" type="ORF">ACH5RR_004416</name>
</gene>
<protein>
    <submittedName>
        <fullName evidence="2">Uncharacterized protein</fullName>
    </submittedName>
</protein>